<dbReference type="AlphaFoldDB" id="A0A2G9ZM56"/>
<name>A0A2G9ZM56_9BACT</name>
<dbReference type="GO" id="GO:0003824">
    <property type="term" value="F:catalytic activity"/>
    <property type="evidence" value="ECO:0007669"/>
    <property type="project" value="InterPro"/>
</dbReference>
<dbReference type="InterPro" id="IPR052046">
    <property type="entry name" value="GH57_Enzymes"/>
</dbReference>
<evidence type="ECO:0000313" key="5">
    <source>
        <dbReference type="Proteomes" id="UP000230729"/>
    </source>
</evidence>
<sequence length="413" mass="48218">MLWINFLHLYQPPAAPELVVREATEKSYDRILRLLEKNPRLRFTLNITGCLLARWPAIGRSDILNRLSVLARQKRIEITGTAAYHPILPLVDRHEVVRQIRENEAILAKYLDAPWARKGFFLPEMAYSPLIAKMVKKLGYRWLILDEIAQDGRLRKDFSGAISHDRQSGLDLILRSRVLSNTFVPKEIAARLDEKKPDEPETVLITGTDAELYGLRYLDQSRIMEKLCARPDLKTSLISAYLDRVGVSRSVCAPGPHSWQTTEKEYRRREPFNLWQDRKNSLHRLLWQLADLAYQAVEKNARDANYPYARGHIVRGLASCVFWWASGRDLNLFSPTAWNPDEIERGALEMIRAIRSLDNPRTRALKMAGERIYDRLISLIWRRHWQKYWRPERIKKFAAVLGREKNYSARPRL</sequence>
<comment type="similarity">
    <text evidence="1">Belongs to the glycosyl hydrolase 57 family.</text>
</comment>
<gene>
    <name evidence="4" type="ORF">COX22_04425</name>
</gene>
<dbReference type="InterPro" id="IPR004300">
    <property type="entry name" value="Glyco_hydro_57_N"/>
</dbReference>
<proteinExistence type="inferred from homology"/>
<dbReference type="Pfam" id="PF03065">
    <property type="entry name" value="Glyco_hydro_57"/>
    <property type="match status" value="1"/>
</dbReference>
<keyword evidence="2" id="KW-0119">Carbohydrate metabolism</keyword>
<evidence type="ECO:0000259" key="3">
    <source>
        <dbReference type="Pfam" id="PF03065"/>
    </source>
</evidence>
<dbReference type="PANTHER" id="PTHR36306">
    <property type="entry name" value="ALPHA-AMYLASE-RELATED-RELATED"/>
    <property type="match status" value="1"/>
</dbReference>
<dbReference type="Gene3D" id="3.20.110.20">
    <property type="match status" value="1"/>
</dbReference>
<evidence type="ECO:0000256" key="1">
    <source>
        <dbReference type="ARBA" id="ARBA00006821"/>
    </source>
</evidence>
<feature type="domain" description="Glycoside hydrolase family 57 N-terminal" evidence="3">
    <location>
        <begin position="22"/>
        <end position="182"/>
    </location>
</feature>
<accession>A0A2G9ZM56</accession>
<dbReference type="Proteomes" id="UP000230729">
    <property type="component" value="Unassembled WGS sequence"/>
</dbReference>
<dbReference type="GO" id="GO:0005975">
    <property type="term" value="P:carbohydrate metabolic process"/>
    <property type="evidence" value="ECO:0007669"/>
    <property type="project" value="InterPro"/>
</dbReference>
<comment type="caution">
    <text evidence="4">The sequence shown here is derived from an EMBL/GenBank/DDBJ whole genome shotgun (WGS) entry which is preliminary data.</text>
</comment>
<evidence type="ECO:0000313" key="4">
    <source>
        <dbReference type="EMBL" id="PIP33428.1"/>
    </source>
</evidence>
<protein>
    <recommendedName>
        <fullName evidence="3">Glycoside hydrolase family 57 N-terminal domain-containing protein</fullName>
    </recommendedName>
</protein>
<dbReference type="InterPro" id="IPR011330">
    <property type="entry name" value="Glyco_hydro/deAcase_b/a-brl"/>
</dbReference>
<dbReference type="PANTHER" id="PTHR36306:SF5">
    <property type="entry name" value="SLR1535 PROTEIN"/>
    <property type="match status" value="1"/>
</dbReference>
<organism evidence="4 5">
    <name type="scientific">Candidatus Falkowbacteria bacterium CG23_combo_of_CG06-09_8_20_14_all_49_15</name>
    <dbReference type="NCBI Taxonomy" id="1974572"/>
    <lineage>
        <taxon>Bacteria</taxon>
        <taxon>Candidatus Falkowiibacteriota</taxon>
    </lineage>
</organism>
<reference evidence="4 5" key="1">
    <citation type="submission" date="2017-09" db="EMBL/GenBank/DDBJ databases">
        <title>Depth-based differentiation of microbial function through sediment-hosted aquifers and enrichment of novel symbionts in the deep terrestrial subsurface.</title>
        <authorList>
            <person name="Probst A.J."/>
            <person name="Ladd B."/>
            <person name="Jarett J.K."/>
            <person name="Geller-Mcgrath D.E."/>
            <person name="Sieber C.M."/>
            <person name="Emerson J.B."/>
            <person name="Anantharaman K."/>
            <person name="Thomas B.C."/>
            <person name="Malmstrom R."/>
            <person name="Stieglmeier M."/>
            <person name="Klingl A."/>
            <person name="Woyke T."/>
            <person name="Ryan C.M."/>
            <person name="Banfield J.F."/>
        </authorList>
    </citation>
    <scope>NUCLEOTIDE SEQUENCE [LARGE SCALE GENOMIC DNA]</scope>
    <source>
        <strain evidence="4">CG23_combo_of_CG06-09_8_20_14_all_49_15</strain>
    </source>
</reference>
<evidence type="ECO:0000256" key="2">
    <source>
        <dbReference type="ARBA" id="ARBA00023277"/>
    </source>
</evidence>
<dbReference type="EMBL" id="PCSD01000103">
    <property type="protein sequence ID" value="PIP33428.1"/>
    <property type="molecule type" value="Genomic_DNA"/>
</dbReference>
<dbReference type="SUPFAM" id="SSF88713">
    <property type="entry name" value="Glycoside hydrolase/deacetylase"/>
    <property type="match status" value="1"/>
</dbReference>